<dbReference type="Gene3D" id="3.40.1190.10">
    <property type="entry name" value="Mur-like, catalytic domain"/>
    <property type="match status" value="1"/>
</dbReference>
<evidence type="ECO:0000256" key="6">
    <source>
        <dbReference type="ARBA" id="ARBA00022840"/>
    </source>
</evidence>
<evidence type="ECO:0000256" key="1">
    <source>
        <dbReference type="ARBA" id="ARBA00004496"/>
    </source>
</evidence>
<comment type="subcellular location">
    <subcellularLocation>
        <location evidence="1 7 8">Cytoplasm</location>
    </subcellularLocation>
</comment>
<keyword evidence="7 8" id="KW-0133">Cell shape</keyword>
<keyword evidence="12" id="KW-1185">Reference proteome</keyword>
<dbReference type="EC" id="6.3.2.9" evidence="7 8"/>
<evidence type="ECO:0000259" key="10">
    <source>
        <dbReference type="Pfam" id="PF08245"/>
    </source>
</evidence>
<dbReference type="InterPro" id="IPR013221">
    <property type="entry name" value="Mur_ligase_cen"/>
</dbReference>
<protein>
    <recommendedName>
        <fullName evidence="7 8">UDP-N-acetylmuramoylalanine--D-glutamate ligase</fullName>
        <ecNumber evidence="7 8">6.3.2.9</ecNumber>
    </recommendedName>
    <alternativeName>
        <fullName evidence="7">D-glutamic acid-adding enzyme</fullName>
    </alternativeName>
    <alternativeName>
        <fullName evidence="7">UDP-N-acetylmuramoyl-L-alanyl-D-glutamate synthetase</fullName>
    </alternativeName>
</protein>
<dbReference type="HAMAP" id="MF_00639">
    <property type="entry name" value="MurD"/>
    <property type="match status" value="1"/>
</dbReference>
<comment type="catalytic activity">
    <reaction evidence="7 8">
        <text>UDP-N-acetyl-alpha-D-muramoyl-L-alanine + D-glutamate + ATP = UDP-N-acetyl-alpha-D-muramoyl-L-alanyl-D-glutamate + ADP + phosphate + H(+)</text>
        <dbReference type="Rhea" id="RHEA:16429"/>
        <dbReference type="ChEBI" id="CHEBI:15378"/>
        <dbReference type="ChEBI" id="CHEBI:29986"/>
        <dbReference type="ChEBI" id="CHEBI:30616"/>
        <dbReference type="ChEBI" id="CHEBI:43474"/>
        <dbReference type="ChEBI" id="CHEBI:83898"/>
        <dbReference type="ChEBI" id="CHEBI:83900"/>
        <dbReference type="ChEBI" id="CHEBI:456216"/>
        <dbReference type="EC" id="6.3.2.9"/>
    </reaction>
</comment>
<dbReference type="InterPro" id="IPR036565">
    <property type="entry name" value="Mur-like_cat_sf"/>
</dbReference>
<keyword evidence="7 8" id="KW-0131">Cell cycle</keyword>
<dbReference type="PANTHER" id="PTHR43692:SF1">
    <property type="entry name" value="UDP-N-ACETYLMURAMOYLALANINE--D-GLUTAMATE LIGASE"/>
    <property type="match status" value="1"/>
</dbReference>
<comment type="similarity">
    <text evidence="7">Belongs to the MurCDEF family.</text>
</comment>
<evidence type="ECO:0000259" key="9">
    <source>
        <dbReference type="Pfam" id="PF02875"/>
    </source>
</evidence>
<dbReference type="Proteomes" id="UP001301152">
    <property type="component" value="Unassembled WGS sequence"/>
</dbReference>
<dbReference type="RefSeq" id="WP_173559415.1">
    <property type="nucleotide sequence ID" value="NZ_JAPIUZ010000001.1"/>
</dbReference>
<organism evidence="11 12">
    <name type="scientific">Acetobacter thailandicus</name>
    <dbReference type="NCBI Taxonomy" id="1502842"/>
    <lineage>
        <taxon>Bacteria</taxon>
        <taxon>Pseudomonadati</taxon>
        <taxon>Pseudomonadota</taxon>
        <taxon>Alphaproteobacteria</taxon>
        <taxon>Acetobacterales</taxon>
        <taxon>Acetobacteraceae</taxon>
        <taxon>Acetobacter</taxon>
    </lineage>
</organism>
<keyword evidence="7 8" id="KW-0573">Peptidoglycan synthesis</keyword>
<dbReference type="InterPro" id="IPR036615">
    <property type="entry name" value="Mur_ligase_C_dom_sf"/>
</dbReference>
<evidence type="ECO:0000256" key="2">
    <source>
        <dbReference type="ARBA" id="ARBA00004752"/>
    </source>
</evidence>
<accession>A0ABT3QBG0</accession>
<feature type="domain" description="Mur ligase central" evidence="10">
    <location>
        <begin position="130"/>
        <end position="306"/>
    </location>
</feature>
<proteinExistence type="inferred from homology"/>
<comment type="pathway">
    <text evidence="2 7 8">Cell wall biogenesis; peptidoglycan biosynthesis.</text>
</comment>
<evidence type="ECO:0000256" key="3">
    <source>
        <dbReference type="ARBA" id="ARBA00022490"/>
    </source>
</evidence>
<sequence>MTHIFPDTLFADHRYAVLGLGRNGSPAAIALAQMGASVQAWDDSEQARNGLLALIARQPTDIQNRLTLAPPETFDGFSALVLSPGIPHILPAPHPAAARARAAGIPVLSDAELLFQAVRKAGSKARFAGITGTNGKSTTTTLLAYILEQAGMPVAAGGNLGPAALSLPLLPDNGVYVLEMSSYMLERLESMHFDVACLLNLTPDHLDRHDGMSGYTEAKKQIFKGQTQNDLAVVGIEDNFCRAVIDELRTKNCNCITISGSPDEPQADIFADGKILRRKTEKLASAGPALPGSHNAQNAAAAWAMAEFLGVNPDVIRQCLSFFAGLPHRQKIVVQHQRVTFIDDSKATNADATARALDCYENLIWIAGGIAKEGGIDSLSSYFPRIRHAFLIGRDAEKLAETLRAHQVPFTVAGTLDKAVPAAFAEAKSSQTPVVLLSPACASFDQFSGFEARGLYFQQLAQALTNPSVSQPGESI</sequence>
<evidence type="ECO:0000256" key="4">
    <source>
        <dbReference type="ARBA" id="ARBA00022598"/>
    </source>
</evidence>
<evidence type="ECO:0000256" key="5">
    <source>
        <dbReference type="ARBA" id="ARBA00022741"/>
    </source>
</evidence>
<dbReference type="Pfam" id="PF08245">
    <property type="entry name" value="Mur_ligase_M"/>
    <property type="match status" value="1"/>
</dbReference>
<keyword evidence="4 7" id="KW-0436">Ligase</keyword>
<dbReference type="GO" id="GO:0008764">
    <property type="term" value="F:UDP-N-acetylmuramoylalanine-D-glutamate ligase activity"/>
    <property type="evidence" value="ECO:0007669"/>
    <property type="project" value="UniProtKB-EC"/>
</dbReference>
<dbReference type="Pfam" id="PF02875">
    <property type="entry name" value="Mur_ligase_C"/>
    <property type="match status" value="1"/>
</dbReference>
<evidence type="ECO:0000256" key="7">
    <source>
        <dbReference type="HAMAP-Rule" id="MF_00639"/>
    </source>
</evidence>
<feature type="binding site" evidence="7">
    <location>
        <begin position="132"/>
        <end position="138"/>
    </location>
    <ligand>
        <name>ATP</name>
        <dbReference type="ChEBI" id="CHEBI:30616"/>
    </ligand>
</feature>
<evidence type="ECO:0000313" key="12">
    <source>
        <dbReference type="Proteomes" id="UP001301152"/>
    </source>
</evidence>
<dbReference type="EMBL" id="JAPIUZ010000001">
    <property type="protein sequence ID" value="MCX2562615.1"/>
    <property type="molecule type" value="Genomic_DNA"/>
</dbReference>
<dbReference type="Gene3D" id="3.90.190.20">
    <property type="entry name" value="Mur ligase, C-terminal domain"/>
    <property type="match status" value="1"/>
</dbReference>
<dbReference type="NCBIfam" id="TIGR01087">
    <property type="entry name" value="murD"/>
    <property type="match status" value="1"/>
</dbReference>
<keyword evidence="5 7" id="KW-0547">Nucleotide-binding</keyword>
<feature type="domain" description="Mur ligase C-terminal" evidence="9">
    <location>
        <begin position="328"/>
        <end position="441"/>
    </location>
</feature>
<comment type="function">
    <text evidence="7 8">Cell wall formation. Catalyzes the addition of glutamate to the nucleotide precursor UDP-N-acetylmuramoyl-L-alanine (UMA).</text>
</comment>
<keyword evidence="7 8" id="KW-0132">Cell division</keyword>
<dbReference type="SUPFAM" id="SSF51984">
    <property type="entry name" value="MurCD N-terminal domain"/>
    <property type="match status" value="1"/>
</dbReference>
<evidence type="ECO:0000256" key="8">
    <source>
        <dbReference type="RuleBase" id="RU003664"/>
    </source>
</evidence>
<keyword evidence="3 7" id="KW-0963">Cytoplasm</keyword>
<gene>
    <name evidence="7 11" type="primary">murD</name>
    <name evidence="11" type="ORF">OQ497_01350</name>
</gene>
<dbReference type="SUPFAM" id="SSF53244">
    <property type="entry name" value="MurD-like peptide ligases, peptide-binding domain"/>
    <property type="match status" value="1"/>
</dbReference>
<reference evidence="11 12" key="1">
    <citation type="submission" date="2022-11" db="EMBL/GenBank/DDBJ databases">
        <title>Genome sequencing of Acetobacter type strain.</title>
        <authorList>
            <person name="Heo J."/>
            <person name="Lee D."/>
            <person name="Han B.-H."/>
            <person name="Hong S.-B."/>
            <person name="Kwon S.-W."/>
        </authorList>
    </citation>
    <scope>NUCLEOTIDE SEQUENCE [LARGE SCALE GENOMIC DNA]</scope>
    <source>
        <strain evidence="11 12">KACC 21253</strain>
    </source>
</reference>
<dbReference type="InterPro" id="IPR005762">
    <property type="entry name" value="MurD"/>
</dbReference>
<keyword evidence="6 7" id="KW-0067">ATP-binding</keyword>
<dbReference type="SUPFAM" id="SSF53623">
    <property type="entry name" value="MurD-like peptide ligases, catalytic domain"/>
    <property type="match status" value="1"/>
</dbReference>
<evidence type="ECO:0000313" key="11">
    <source>
        <dbReference type="EMBL" id="MCX2562615.1"/>
    </source>
</evidence>
<name>A0ABT3QBG0_9PROT</name>
<dbReference type="InterPro" id="IPR004101">
    <property type="entry name" value="Mur_ligase_C"/>
</dbReference>
<comment type="caution">
    <text evidence="11">The sequence shown here is derived from an EMBL/GenBank/DDBJ whole genome shotgun (WGS) entry which is preliminary data.</text>
</comment>
<keyword evidence="7 8" id="KW-0961">Cell wall biogenesis/degradation</keyword>
<dbReference type="Gene3D" id="3.40.50.720">
    <property type="entry name" value="NAD(P)-binding Rossmann-like Domain"/>
    <property type="match status" value="1"/>
</dbReference>
<dbReference type="PANTHER" id="PTHR43692">
    <property type="entry name" value="UDP-N-ACETYLMURAMOYLALANINE--D-GLUTAMATE LIGASE"/>
    <property type="match status" value="1"/>
</dbReference>